<keyword evidence="1" id="KW-1133">Transmembrane helix</keyword>
<name>A0ABS4PJN2_9PSEU</name>
<dbReference type="EMBL" id="JAGGMS010000001">
    <property type="protein sequence ID" value="MBP2179637.1"/>
    <property type="molecule type" value="Genomic_DNA"/>
</dbReference>
<dbReference type="RefSeq" id="WP_282772237.1">
    <property type="nucleotide sequence ID" value="NZ_JAGGMS010000001.1"/>
</dbReference>
<gene>
    <name evidence="2" type="ORF">JOM49_001163</name>
</gene>
<feature type="transmembrane region" description="Helical" evidence="1">
    <location>
        <begin position="21"/>
        <end position="44"/>
    </location>
</feature>
<keyword evidence="3" id="KW-1185">Reference proteome</keyword>
<evidence type="ECO:0000256" key="1">
    <source>
        <dbReference type="SAM" id="Phobius"/>
    </source>
</evidence>
<feature type="transmembrane region" description="Helical" evidence="1">
    <location>
        <begin position="122"/>
        <end position="141"/>
    </location>
</feature>
<accession>A0ABS4PJN2</accession>
<keyword evidence="1" id="KW-0472">Membrane</keyword>
<sequence>MTHLPLTAAEPAAPPRRPATLSALLVTTVVSALSAAAGAVLVFAGGAELAAENVSSVFDQLAPELGLPSGLSAAEAEELSGALWQGMIDSRASSLAARGGFAVFLAVWLLVAALCASKAATWARVLITIGSVLMVLTHLLVIADYPPGAVGPLGWVAVATGLAAVVLCWLPANNRYARAAKLARRP</sequence>
<evidence type="ECO:0000313" key="3">
    <source>
        <dbReference type="Proteomes" id="UP000741013"/>
    </source>
</evidence>
<feature type="transmembrane region" description="Helical" evidence="1">
    <location>
        <begin position="153"/>
        <end position="172"/>
    </location>
</feature>
<comment type="caution">
    <text evidence="2">The sequence shown here is derived from an EMBL/GenBank/DDBJ whole genome shotgun (WGS) entry which is preliminary data.</text>
</comment>
<proteinExistence type="predicted"/>
<keyword evidence="1" id="KW-0812">Transmembrane</keyword>
<organism evidence="2 3">
    <name type="scientific">Amycolatopsis magusensis</name>
    <dbReference type="NCBI Taxonomy" id="882444"/>
    <lineage>
        <taxon>Bacteria</taxon>
        <taxon>Bacillati</taxon>
        <taxon>Actinomycetota</taxon>
        <taxon>Actinomycetes</taxon>
        <taxon>Pseudonocardiales</taxon>
        <taxon>Pseudonocardiaceae</taxon>
        <taxon>Amycolatopsis</taxon>
    </lineage>
</organism>
<protein>
    <submittedName>
        <fullName evidence="2">Uncharacterized protein</fullName>
    </submittedName>
</protein>
<reference evidence="2 3" key="1">
    <citation type="submission" date="2021-03" db="EMBL/GenBank/DDBJ databases">
        <title>Sequencing the genomes of 1000 actinobacteria strains.</title>
        <authorList>
            <person name="Klenk H.-P."/>
        </authorList>
    </citation>
    <scope>NUCLEOTIDE SEQUENCE [LARGE SCALE GENOMIC DNA]</scope>
    <source>
        <strain evidence="2 3">DSM 45510</strain>
    </source>
</reference>
<feature type="transmembrane region" description="Helical" evidence="1">
    <location>
        <begin position="95"/>
        <end position="115"/>
    </location>
</feature>
<dbReference type="Proteomes" id="UP000741013">
    <property type="component" value="Unassembled WGS sequence"/>
</dbReference>
<evidence type="ECO:0000313" key="2">
    <source>
        <dbReference type="EMBL" id="MBP2179637.1"/>
    </source>
</evidence>